<keyword evidence="2 6" id="KW-0032">Aminotransferase</keyword>
<dbReference type="Pfam" id="PF00155">
    <property type="entry name" value="Aminotran_1_2"/>
    <property type="match status" value="1"/>
</dbReference>
<dbReference type="GO" id="GO:0030170">
    <property type="term" value="F:pyridoxal phosphate binding"/>
    <property type="evidence" value="ECO:0007669"/>
    <property type="project" value="InterPro"/>
</dbReference>
<proteinExistence type="predicted"/>
<dbReference type="Proteomes" id="UP000826725">
    <property type="component" value="Chromosome"/>
</dbReference>
<dbReference type="RefSeq" id="WP_228854183.1">
    <property type="nucleotide sequence ID" value="NZ_AP024086.1"/>
</dbReference>
<keyword evidence="7" id="KW-1185">Reference proteome</keyword>
<dbReference type="EMBL" id="AP024086">
    <property type="protein sequence ID" value="BCL61759.1"/>
    <property type="molecule type" value="Genomic_DNA"/>
</dbReference>
<evidence type="ECO:0000256" key="3">
    <source>
        <dbReference type="ARBA" id="ARBA00022679"/>
    </source>
</evidence>
<dbReference type="InterPro" id="IPR050596">
    <property type="entry name" value="AspAT/PAT-like"/>
</dbReference>
<dbReference type="InterPro" id="IPR004838">
    <property type="entry name" value="NHTrfase_class1_PyrdxlP-BS"/>
</dbReference>
<dbReference type="KEGG" id="dbk:DGMP_24520"/>
<dbReference type="CDD" id="cd00609">
    <property type="entry name" value="AAT_like"/>
    <property type="match status" value="1"/>
</dbReference>
<comment type="cofactor">
    <cofactor evidence="1">
        <name>pyridoxal 5'-phosphate</name>
        <dbReference type="ChEBI" id="CHEBI:597326"/>
    </cofactor>
</comment>
<evidence type="ECO:0000259" key="5">
    <source>
        <dbReference type="Pfam" id="PF00155"/>
    </source>
</evidence>
<dbReference type="GO" id="GO:0006520">
    <property type="term" value="P:amino acid metabolic process"/>
    <property type="evidence" value="ECO:0007669"/>
    <property type="project" value="InterPro"/>
</dbReference>
<evidence type="ECO:0000313" key="7">
    <source>
        <dbReference type="Proteomes" id="UP000826725"/>
    </source>
</evidence>
<protein>
    <submittedName>
        <fullName evidence="6">Aminotransferase</fullName>
    </submittedName>
</protein>
<reference evidence="6" key="1">
    <citation type="submission" date="2020-09" db="EMBL/GenBank/DDBJ databases">
        <title>Desulfogranum mesoprofundum gen. nov., sp. nov., a novel mesophilic, sulfate-reducing chemolithoautotroph isolated from a deep-sea hydrothermal vent chimney in the Suiyo Seamount.</title>
        <authorList>
            <person name="Hashimoto Y."/>
            <person name="Nakagawa S."/>
        </authorList>
    </citation>
    <scope>NUCLEOTIDE SEQUENCE</scope>
    <source>
        <strain evidence="6">KT2</strain>
    </source>
</reference>
<dbReference type="PANTHER" id="PTHR46383:SF1">
    <property type="entry name" value="ASPARTATE AMINOTRANSFERASE"/>
    <property type="match status" value="1"/>
</dbReference>
<organism evidence="6 7">
    <name type="scientific">Desulfomarina profundi</name>
    <dbReference type="NCBI Taxonomy" id="2772557"/>
    <lineage>
        <taxon>Bacteria</taxon>
        <taxon>Pseudomonadati</taxon>
        <taxon>Thermodesulfobacteriota</taxon>
        <taxon>Desulfobulbia</taxon>
        <taxon>Desulfobulbales</taxon>
        <taxon>Desulfobulbaceae</taxon>
        <taxon>Desulfomarina</taxon>
    </lineage>
</organism>
<gene>
    <name evidence="6" type="ORF">DGMP_24520</name>
</gene>
<evidence type="ECO:0000256" key="4">
    <source>
        <dbReference type="ARBA" id="ARBA00022898"/>
    </source>
</evidence>
<name>A0A8D5JHQ5_9BACT</name>
<evidence type="ECO:0000313" key="6">
    <source>
        <dbReference type="EMBL" id="BCL61759.1"/>
    </source>
</evidence>
<feature type="domain" description="Aminotransferase class I/classII large" evidence="5">
    <location>
        <begin position="38"/>
        <end position="389"/>
    </location>
</feature>
<dbReference type="GO" id="GO:0008483">
    <property type="term" value="F:transaminase activity"/>
    <property type="evidence" value="ECO:0007669"/>
    <property type="project" value="UniProtKB-KW"/>
</dbReference>
<accession>A0A8D5JHQ5</accession>
<evidence type="ECO:0000256" key="2">
    <source>
        <dbReference type="ARBA" id="ARBA00022576"/>
    </source>
</evidence>
<sequence>MNDNSNYSRHVPVSRRVRDISPSATKEMANLAAKTGGCVSLGQGVPSFATPDHIVAAVTEIMHSDPASGKYTLQSGMIQLRECIAGYLLQEKNISVNPENEICVTVGGMEALLTTIFTVIDPGDEIILPSPTYASYIEQVLLAGGIPKFVPLTRDWGLDLPAIRQAVNPKTKAVMLCNPGNPTGTVFSDDQTMELGRMAVDCNFVIITDEAYDYILYSNETLTSLLGLKTMREHIISVFSLSKKYALTGWRIGWVAADQRWMEQIMKVHDATTICAPTPSQFAALVALEGDQECVTHMRNALVRRRTLCCSRLDGLSEYFSYVPPKGAFYVMAKYLFSDSPSREVATRLLQEAKVITVPGGSFGPGGEGHLRLSFGGKSDEINEAFDRIERWLVRFG</sequence>
<dbReference type="InterPro" id="IPR004839">
    <property type="entry name" value="Aminotransferase_I/II_large"/>
</dbReference>
<keyword evidence="4" id="KW-0663">Pyridoxal phosphate</keyword>
<keyword evidence="3" id="KW-0808">Transferase</keyword>
<dbReference type="PANTHER" id="PTHR46383">
    <property type="entry name" value="ASPARTATE AMINOTRANSFERASE"/>
    <property type="match status" value="1"/>
</dbReference>
<evidence type="ECO:0000256" key="1">
    <source>
        <dbReference type="ARBA" id="ARBA00001933"/>
    </source>
</evidence>
<dbReference type="PROSITE" id="PS00105">
    <property type="entry name" value="AA_TRANSFER_CLASS_1"/>
    <property type="match status" value="1"/>
</dbReference>
<dbReference type="AlphaFoldDB" id="A0A8D5JHQ5"/>